<name>A0A1H0FGH3_9FIRM</name>
<keyword evidence="3 6" id="KW-0812">Transmembrane</keyword>
<proteinExistence type="predicted"/>
<dbReference type="GO" id="GO:0055085">
    <property type="term" value="P:transmembrane transport"/>
    <property type="evidence" value="ECO:0007669"/>
    <property type="project" value="InterPro"/>
</dbReference>
<evidence type="ECO:0000313" key="9">
    <source>
        <dbReference type="Proteomes" id="UP000199182"/>
    </source>
</evidence>
<sequence>MNRVIEFVKNEVVLVISAVAAVITIFFVPPDAAYIGYMNPSVLVLLFCLMIVIAGITKLGVFEVLSQRLLSKAGSLKRLALILVLMCFFASMFITNDVALLTFVPFTVLVLRFAGDKRLIYVIVLQTVAANLGSMLTPMGNPQNLYLYSYFGVGTAQFFKITLPLVCISGLMIIIFTLLIRNKQIDINFTQKAVIHDKKRLIAYLLLFAVSLLAVLKIIHYSIALLVIVIVVLFLDKSLFKRVDYPLLLTFVCFFIFVGNLGRIETVQKLVSSLIAGRELLFSALLSQIISNVPAAVMLSGFTKNYQALIAGTNIGGLGTLIASLASLISFKLYAKTEGAKPGLYLGVFTVINILFLTVLLGAGLLLHD</sequence>
<feature type="transmembrane region" description="Helical" evidence="6">
    <location>
        <begin position="42"/>
        <end position="64"/>
    </location>
</feature>
<dbReference type="InterPro" id="IPR051475">
    <property type="entry name" value="Diverse_Ion_Transporter"/>
</dbReference>
<keyword evidence="9" id="KW-1185">Reference proteome</keyword>
<dbReference type="PANTHER" id="PTHR43568:SF1">
    <property type="entry name" value="P PROTEIN"/>
    <property type="match status" value="1"/>
</dbReference>
<comment type="subcellular location">
    <subcellularLocation>
        <location evidence="1">Membrane</location>
        <topology evidence="1">Multi-pass membrane protein</topology>
    </subcellularLocation>
</comment>
<dbReference type="InterPro" id="IPR004680">
    <property type="entry name" value="Cit_transptr-like_dom"/>
</dbReference>
<evidence type="ECO:0000313" key="8">
    <source>
        <dbReference type="EMBL" id="SDN93757.1"/>
    </source>
</evidence>
<feature type="transmembrane region" description="Helical" evidence="6">
    <location>
        <begin position="201"/>
        <end position="233"/>
    </location>
</feature>
<dbReference type="EMBL" id="FNID01000040">
    <property type="protein sequence ID" value="SDN93757.1"/>
    <property type="molecule type" value="Genomic_DNA"/>
</dbReference>
<dbReference type="AlphaFoldDB" id="A0A1H0FGH3"/>
<dbReference type="PANTHER" id="PTHR43568">
    <property type="entry name" value="P PROTEIN"/>
    <property type="match status" value="1"/>
</dbReference>
<dbReference type="STRING" id="258515.SAMN05192585_14015"/>
<organism evidence="8 9">
    <name type="scientific">Acetanaerobacterium elongatum</name>
    <dbReference type="NCBI Taxonomy" id="258515"/>
    <lineage>
        <taxon>Bacteria</taxon>
        <taxon>Bacillati</taxon>
        <taxon>Bacillota</taxon>
        <taxon>Clostridia</taxon>
        <taxon>Eubacteriales</taxon>
        <taxon>Oscillospiraceae</taxon>
        <taxon>Acetanaerobacterium</taxon>
    </lineage>
</organism>
<evidence type="ECO:0000256" key="2">
    <source>
        <dbReference type="ARBA" id="ARBA00022448"/>
    </source>
</evidence>
<feature type="transmembrane region" description="Helical" evidence="6">
    <location>
        <begin position="343"/>
        <end position="367"/>
    </location>
</feature>
<keyword evidence="4 6" id="KW-1133">Transmembrane helix</keyword>
<feature type="transmembrane region" description="Helical" evidence="6">
    <location>
        <begin position="281"/>
        <end position="302"/>
    </location>
</feature>
<keyword evidence="5 6" id="KW-0472">Membrane</keyword>
<evidence type="ECO:0000256" key="4">
    <source>
        <dbReference type="ARBA" id="ARBA00022989"/>
    </source>
</evidence>
<dbReference type="Pfam" id="PF03600">
    <property type="entry name" value="CitMHS"/>
    <property type="match status" value="1"/>
</dbReference>
<dbReference type="RefSeq" id="WP_092642836.1">
    <property type="nucleotide sequence ID" value="NZ_FNID01000040.1"/>
</dbReference>
<dbReference type="GO" id="GO:0016020">
    <property type="term" value="C:membrane"/>
    <property type="evidence" value="ECO:0007669"/>
    <property type="project" value="UniProtKB-SubCell"/>
</dbReference>
<evidence type="ECO:0000256" key="1">
    <source>
        <dbReference type="ARBA" id="ARBA00004141"/>
    </source>
</evidence>
<feature type="transmembrane region" description="Helical" evidence="6">
    <location>
        <begin position="158"/>
        <end position="180"/>
    </location>
</feature>
<feature type="transmembrane region" description="Helical" evidence="6">
    <location>
        <begin position="12"/>
        <end position="30"/>
    </location>
</feature>
<evidence type="ECO:0000256" key="6">
    <source>
        <dbReference type="SAM" id="Phobius"/>
    </source>
</evidence>
<evidence type="ECO:0000256" key="5">
    <source>
        <dbReference type="ARBA" id="ARBA00023136"/>
    </source>
</evidence>
<protein>
    <submittedName>
        <fullName evidence="8">Transporter, YbiR family</fullName>
    </submittedName>
</protein>
<keyword evidence="2" id="KW-0813">Transport</keyword>
<feature type="transmembrane region" description="Helical" evidence="6">
    <location>
        <begin position="245"/>
        <end position="261"/>
    </location>
</feature>
<feature type="transmembrane region" description="Helical" evidence="6">
    <location>
        <begin position="76"/>
        <end position="92"/>
    </location>
</feature>
<dbReference type="OrthoDB" id="3177666at2"/>
<feature type="transmembrane region" description="Helical" evidence="6">
    <location>
        <begin position="308"/>
        <end position="331"/>
    </location>
</feature>
<evidence type="ECO:0000256" key="3">
    <source>
        <dbReference type="ARBA" id="ARBA00022692"/>
    </source>
</evidence>
<feature type="transmembrane region" description="Helical" evidence="6">
    <location>
        <begin position="119"/>
        <end position="138"/>
    </location>
</feature>
<feature type="transmembrane region" description="Helical" evidence="6">
    <location>
        <begin position="98"/>
        <end position="114"/>
    </location>
</feature>
<dbReference type="Proteomes" id="UP000199182">
    <property type="component" value="Unassembled WGS sequence"/>
</dbReference>
<reference evidence="8 9" key="1">
    <citation type="submission" date="2016-10" db="EMBL/GenBank/DDBJ databases">
        <authorList>
            <person name="de Groot N.N."/>
        </authorList>
    </citation>
    <scope>NUCLEOTIDE SEQUENCE [LARGE SCALE GENOMIC DNA]</scope>
    <source>
        <strain evidence="8 9">CGMCC 1.5012</strain>
    </source>
</reference>
<feature type="domain" description="Citrate transporter-like" evidence="7">
    <location>
        <begin position="12"/>
        <end position="299"/>
    </location>
</feature>
<gene>
    <name evidence="8" type="ORF">SAMN05192585_14015</name>
</gene>
<accession>A0A1H0FGH3</accession>
<evidence type="ECO:0000259" key="7">
    <source>
        <dbReference type="Pfam" id="PF03600"/>
    </source>
</evidence>